<name>A0ABQ9DQC9_9PASS</name>
<dbReference type="Proteomes" id="UP001145742">
    <property type="component" value="Unassembled WGS sequence"/>
</dbReference>
<gene>
    <name evidence="1" type="ORF">WISP_18844</name>
</gene>
<dbReference type="EMBL" id="WHWB01032315">
    <property type="protein sequence ID" value="KAJ7426115.1"/>
    <property type="molecule type" value="Genomic_DNA"/>
</dbReference>
<comment type="caution">
    <text evidence="1">The sequence shown here is derived from an EMBL/GenBank/DDBJ whole genome shotgun (WGS) entry which is preliminary data.</text>
</comment>
<keyword evidence="2" id="KW-1185">Reference proteome</keyword>
<protein>
    <submittedName>
        <fullName evidence="1">Uncharacterized protein</fullName>
    </submittedName>
</protein>
<proteinExistence type="predicted"/>
<organism evidence="1 2">
    <name type="scientific">Willisornis vidua</name>
    <name type="common">Xingu scale-backed antbird</name>
    <dbReference type="NCBI Taxonomy" id="1566151"/>
    <lineage>
        <taxon>Eukaryota</taxon>
        <taxon>Metazoa</taxon>
        <taxon>Chordata</taxon>
        <taxon>Craniata</taxon>
        <taxon>Vertebrata</taxon>
        <taxon>Euteleostomi</taxon>
        <taxon>Archelosauria</taxon>
        <taxon>Archosauria</taxon>
        <taxon>Dinosauria</taxon>
        <taxon>Saurischia</taxon>
        <taxon>Theropoda</taxon>
        <taxon>Coelurosauria</taxon>
        <taxon>Aves</taxon>
        <taxon>Neognathae</taxon>
        <taxon>Neoaves</taxon>
        <taxon>Telluraves</taxon>
        <taxon>Australaves</taxon>
        <taxon>Passeriformes</taxon>
        <taxon>Thamnophilidae</taxon>
        <taxon>Willisornis</taxon>
    </lineage>
</organism>
<evidence type="ECO:0000313" key="1">
    <source>
        <dbReference type="EMBL" id="KAJ7426115.1"/>
    </source>
</evidence>
<sequence>MKLVNGLEHESYVERLRELELFRLEKRRLRGDVITLYNCLKGDCGQVGVSLFFQATNNETRGNGPRLFHGRFRLDIRKNFFMERVKHWNRLPMEMVDLLSLVVFRK</sequence>
<reference evidence="1" key="1">
    <citation type="submission" date="2019-10" db="EMBL/GenBank/DDBJ databases">
        <authorList>
            <person name="Soares A.E.R."/>
            <person name="Aleixo A."/>
            <person name="Schneider P."/>
            <person name="Miyaki C.Y."/>
            <person name="Schneider M.P."/>
            <person name="Mello C."/>
            <person name="Vasconcelos A.T.R."/>
        </authorList>
    </citation>
    <scope>NUCLEOTIDE SEQUENCE</scope>
    <source>
        <tissue evidence="1">Muscle</tissue>
    </source>
</reference>
<evidence type="ECO:0000313" key="2">
    <source>
        <dbReference type="Proteomes" id="UP001145742"/>
    </source>
</evidence>
<accession>A0ABQ9DQC9</accession>